<evidence type="ECO:0000313" key="6">
    <source>
        <dbReference type="Proteomes" id="UP001157161"/>
    </source>
</evidence>
<feature type="chain" id="PRO_5041589039" evidence="2">
    <location>
        <begin position="29"/>
        <end position="108"/>
    </location>
</feature>
<dbReference type="EMBL" id="BSUM01000004">
    <property type="protein sequence ID" value="GMA33717.1"/>
    <property type="molecule type" value="Genomic_DNA"/>
</dbReference>
<dbReference type="Proteomes" id="UP001157161">
    <property type="component" value="Unassembled WGS sequence"/>
</dbReference>
<gene>
    <name evidence="3" type="ORF">GCM10025875_36420</name>
    <name evidence="4" type="ORF">GCM10025875_37090</name>
    <name evidence="5" type="ORF">GCM10025875_37730</name>
</gene>
<dbReference type="AlphaFoldDB" id="A0AA37XJM7"/>
<dbReference type="EMBL" id="BSUM01000003">
    <property type="protein sequence ID" value="GMA33650.1"/>
    <property type="molecule type" value="Genomic_DNA"/>
</dbReference>
<accession>A0AA37XJM7</accession>
<reference evidence="3" key="2">
    <citation type="submission" date="2023-02" db="EMBL/GenBank/DDBJ databases">
        <authorList>
            <person name="Sun Q."/>
            <person name="Mori K."/>
        </authorList>
    </citation>
    <scope>NUCLEOTIDE SEQUENCE</scope>
    <source>
        <strain evidence="3">NBRC 112290</strain>
    </source>
</reference>
<evidence type="ECO:0000313" key="3">
    <source>
        <dbReference type="EMBL" id="GMA33650.1"/>
    </source>
</evidence>
<keyword evidence="6" id="KW-1185">Reference proteome</keyword>
<sequence>MTRRNLLALGAASATAALLAVSITPAFGVGGGPEPSLSDLTPPSLPEPAFRVPEGESGYYEYDAPASEFPEGDEDLEESGQPGAATPFFYPVTSAQEAAVIDARQDNT</sequence>
<comment type="caution">
    <text evidence="3">The sequence shown here is derived from an EMBL/GenBank/DDBJ whole genome shotgun (WGS) entry which is preliminary data.</text>
</comment>
<evidence type="ECO:0000256" key="2">
    <source>
        <dbReference type="SAM" id="SignalP"/>
    </source>
</evidence>
<feature type="region of interest" description="Disordered" evidence="1">
    <location>
        <begin position="64"/>
        <end position="88"/>
    </location>
</feature>
<organism evidence="3 6">
    <name type="scientific">Litorihabitans aurantiacus</name>
    <dbReference type="NCBI Taxonomy" id="1930061"/>
    <lineage>
        <taxon>Bacteria</taxon>
        <taxon>Bacillati</taxon>
        <taxon>Actinomycetota</taxon>
        <taxon>Actinomycetes</taxon>
        <taxon>Micrococcales</taxon>
        <taxon>Beutenbergiaceae</taxon>
        <taxon>Litorihabitans</taxon>
    </lineage>
</organism>
<dbReference type="EMBL" id="BSUM01000005">
    <property type="protein sequence ID" value="GMA33781.1"/>
    <property type="molecule type" value="Genomic_DNA"/>
</dbReference>
<keyword evidence="2" id="KW-0732">Signal</keyword>
<feature type="signal peptide" evidence="2">
    <location>
        <begin position="1"/>
        <end position="28"/>
    </location>
</feature>
<reference evidence="3" key="1">
    <citation type="journal article" date="2014" name="Int. J. Syst. Evol. Microbiol.">
        <title>Complete genome sequence of Corynebacterium casei LMG S-19264T (=DSM 44701T), isolated from a smear-ripened cheese.</title>
        <authorList>
            <consortium name="US DOE Joint Genome Institute (JGI-PGF)"/>
            <person name="Walter F."/>
            <person name="Albersmeier A."/>
            <person name="Kalinowski J."/>
            <person name="Ruckert C."/>
        </authorList>
    </citation>
    <scope>NUCLEOTIDE SEQUENCE</scope>
    <source>
        <strain evidence="3">NBRC 112290</strain>
    </source>
</reference>
<evidence type="ECO:0000313" key="5">
    <source>
        <dbReference type="EMBL" id="GMA33781.1"/>
    </source>
</evidence>
<evidence type="ECO:0000256" key="1">
    <source>
        <dbReference type="SAM" id="MobiDB-lite"/>
    </source>
</evidence>
<name>A0AA37XJM7_9MICO</name>
<protein>
    <submittedName>
        <fullName evidence="3">Uncharacterized protein</fullName>
    </submittedName>
</protein>
<evidence type="ECO:0000313" key="4">
    <source>
        <dbReference type="EMBL" id="GMA33717.1"/>
    </source>
</evidence>
<proteinExistence type="predicted"/>